<dbReference type="CDD" id="cd07989">
    <property type="entry name" value="LPLAT_AGPAT-like"/>
    <property type="match status" value="1"/>
</dbReference>
<proteinExistence type="predicted"/>
<gene>
    <name evidence="5" type="ORF">PPSIR1_22264</name>
</gene>
<dbReference type="SMART" id="SM00563">
    <property type="entry name" value="PlsC"/>
    <property type="match status" value="1"/>
</dbReference>
<dbReference type="InterPro" id="IPR002123">
    <property type="entry name" value="Plipid/glycerol_acylTrfase"/>
</dbReference>
<dbReference type="OrthoDB" id="9809618at2"/>
<dbReference type="GO" id="GO:0006654">
    <property type="term" value="P:phosphatidic acid biosynthetic process"/>
    <property type="evidence" value="ECO:0007669"/>
    <property type="project" value="TreeGrafter"/>
</dbReference>
<dbReference type="RefSeq" id="WP_006969299.1">
    <property type="nucleotide sequence ID" value="NZ_ABCS01000002.1"/>
</dbReference>
<evidence type="ECO:0000256" key="1">
    <source>
        <dbReference type="ARBA" id="ARBA00005189"/>
    </source>
</evidence>
<dbReference type="AlphaFoldDB" id="A6FXV0"/>
<evidence type="ECO:0000256" key="3">
    <source>
        <dbReference type="ARBA" id="ARBA00023315"/>
    </source>
</evidence>
<keyword evidence="6" id="KW-1185">Reference proteome</keyword>
<sequence>MPDGSPLSHPEFESPGEGRRRRFGFEGLEPWQWFIYRGTWLAISPLIGLLRLRGQGHRDIPRRGPMLLLPNHCTMIDPFMVGWLPLRPSRFMASAQPLTKPLLGPWLKALGAFPKHKFVKDRAAMEELQRLYDDGHMIVIFPEGSRSWNGRTLEVREGIGRLVNRIDAEVVIARMVTAHYLWPRWARYPRFVPTHIEYEGPLRYPASTSPEAITEDIRQRLTCTQRVPEGAVTLGWRMAHGLPAYLWACPSCFAQHGLQVVRRRGNRVACKSCKREWRVRVDTRLDAVGDHESFEDVASAHDRIVEFFGPRPVIDRERFARDGVALEVQRSRLRRARDDRRGFEVVAEGPLRLTAEGIEIGAGGDDAPTRLAHADLVAVSVELGNKVQLRTAEGLYRLEVEQVLEWGHFIHEWRCSVQGLPRSPLG</sequence>
<evidence type="ECO:0000256" key="2">
    <source>
        <dbReference type="ARBA" id="ARBA00022679"/>
    </source>
</evidence>
<dbReference type="GO" id="GO:0003841">
    <property type="term" value="F:1-acylglycerol-3-phosphate O-acyltransferase activity"/>
    <property type="evidence" value="ECO:0007669"/>
    <property type="project" value="TreeGrafter"/>
</dbReference>
<comment type="caution">
    <text evidence="5">The sequence shown here is derived from an EMBL/GenBank/DDBJ whole genome shotgun (WGS) entry which is preliminary data.</text>
</comment>
<comment type="pathway">
    <text evidence="1">Lipid metabolism.</text>
</comment>
<keyword evidence="3 5" id="KW-0012">Acyltransferase</keyword>
<dbReference type="PANTHER" id="PTHR10434">
    <property type="entry name" value="1-ACYL-SN-GLYCEROL-3-PHOSPHATE ACYLTRANSFERASE"/>
    <property type="match status" value="1"/>
</dbReference>
<feature type="domain" description="Phospholipid/glycerol acyltransferase" evidence="4">
    <location>
        <begin position="66"/>
        <end position="178"/>
    </location>
</feature>
<organism evidence="5 6">
    <name type="scientific">Plesiocystis pacifica SIR-1</name>
    <dbReference type="NCBI Taxonomy" id="391625"/>
    <lineage>
        <taxon>Bacteria</taxon>
        <taxon>Pseudomonadati</taxon>
        <taxon>Myxococcota</taxon>
        <taxon>Polyangia</taxon>
        <taxon>Nannocystales</taxon>
        <taxon>Nannocystaceae</taxon>
        <taxon>Plesiocystis</taxon>
    </lineage>
</organism>
<dbReference type="STRING" id="391625.PPSIR1_22264"/>
<dbReference type="Proteomes" id="UP000005801">
    <property type="component" value="Unassembled WGS sequence"/>
</dbReference>
<reference evidence="5 6" key="1">
    <citation type="submission" date="2007-06" db="EMBL/GenBank/DDBJ databases">
        <authorList>
            <person name="Shimkets L."/>
            <person name="Ferriera S."/>
            <person name="Johnson J."/>
            <person name="Kravitz S."/>
            <person name="Beeson K."/>
            <person name="Sutton G."/>
            <person name="Rogers Y.-H."/>
            <person name="Friedman R."/>
            <person name="Frazier M."/>
            <person name="Venter J.C."/>
        </authorList>
    </citation>
    <scope>NUCLEOTIDE SEQUENCE [LARGE SCALE GENOMIC DNA]</scope>
    <source>
        <strain evidence="5 6">SIR-1</strain>
    </source>
</reference>
<name>A6FXV0_9BACT</name>
<keyword evidence="2 5" id="KW-0808">Transferase</keyword>
<dbReference type="eggNOG" id="COG0204">
    <property type="taxonomic scope" value="Bacteria"/>
</dbReference>
<evidence type="ECO:0000259" key="4">
    <source>
        <dbReference type="SMART" id="SM00563"/>
    </source>
</evidence>
<dbReference type="PANTHER" id="PTHR10434:SF11">
    <property type="entry name" value="1-ACYL-SN-GLYCEROL-3-PHOSPHATE ACYLTRANSFERASE"/>
    <property type="match status" value="1"/>
</dbReference>
<dbReference type="Pfam" id="PF01553">
    <property type="entry name" value="Acyltransferase"/>
    <property type="match status" value="1"/>
</dbReference>
<dbReference type="EMBL" id="ABCS01000002">
    <property type="protein sequence ID" value="EDM81688.1"/>
    <property type="molecule type" value="Genomic_DNA"/>
</dbReference>
<evidence type="ECO:0000313" key="6">
    <source>
        <dbReference type="Proteomes" id="UP000005801"/>
    </source>
</evidence>
<protein>
    <submittedName>
        <fullName evidence="5">1-acyl-sn-glycerol-3-phosphate acyltransferase</fullName>
    </submittedName>
</protein>
<evidence type="ECO:0000313" key="5">
    <source>
        <dbReference type="EMBL" id="EDM81688.1"/>
    </source>
</evidence>
<dbReference type="SUPFAM" id="SSF69593">
    <property type="entry name" value="Glycerol-3-phosphate (1)-acyltransferase"/>
    <property type="match status" value="1"/>
</dbReference>
<accession>A6FXV0</accession>